<dbReference type="NCBIfam" id="TIGR04057">
    <property type="entry name" value="SusC_RagA_signa"/>
    <property type="match status" value="1"/>
</dbReference>
<dbReference type="PROSITE" id="PS52016">
    <property type="entry name" value="TONB_DEPENDENT_REC_3"/>
    <property type="match status" value="1"/>
</dbReference>
<comment type="caution">
    <text evidence="10">The sequence shown here is derived from an EMBL/GenBank/DDBJ whole genome shotgun (WGS) entry which is preliminary data.</text>
</comment>
<evidence type="ECO:0000256" key="4">
    <source>
        <dbReference type="ARBA" id="ARBA00022692"/>
    </source>
</evidence>
<dbReference type="FunFam" id="2.60.40.1120:FF:000003">
    <property type="entry name" value="Outer membrane protein Omp121"/>
    <property type="match status" value="1"/>
</dbReference>
<dbReference type="InterPro" id="IPR008969">
    <property type="entry name" value="CarboxyPept-like_regulatory"/>
</dbReference>
<dbReference type="Gene3D" id="2.60.40.1120">
    <property type="entry name" value="Carboxypeptidase-like, regulatory domain"/>
    <property type="match status" value="1"/>
</dbReference>
<dbReference type="AlphaFoldDB" id="A0A5C7FM80"/>
<keyword evidence="4 7" id="KW-0812">Transmembrane</keyword>
<dbReference type="InterPro" id="IPR039426">
    <property type="entry name" value="TonB-dep_rcpt-like"/>
</dbReference>
<dbReference type="InterPro" id="IPR036942">
    <property type="entry name" value="Beta-barrel_TonB_sf"/>
</dbReference>
<dbReference type="SUPFAM" id="SSF56935">
    <property type="entry name" value="Porins"/>
    <property type="match status" value="1"/>
</dbReference>
<keyword evidence="5 7" id="KW-0472">Membrane</keyword>
<comment type="subcellular location">
    <subcellularLocation>
        <location evidence="1 7">Cell outer membrane</location>
        <topology evidence="1 7">Multi-pass membrane protein</topology>
    </subcellularLocation>
</comment>
<feature type="chain" id="PRO_5022940197" evidence="8">
    <location>
        <begin position="31"/>
        <end position="1038"/>
    </location>
</feature>
<dbReference type="Pfam" id="PF07715">
    <property type="entry name" value="Plug"/>
    <property type="match status" value="1"/>
</dbReference>
<keyword evidence="6 7" id="KW-0998">Cell outer membrane</keyword>
<dbReference type="EMBL" id="VOXD01000003">
    <property type="protein sequence ID" value="TXF91170.1"/>
    <property type="molecule type" value="Genomic_DNA"/>
</dbReference>
<evidence type="ECO:0000256" key="8">
    <source>
        <dbReference type="SAM" id="SignalP"/>
    </source>
</evidence>
<reference evidence="10 11" key="1">
    <citation type="submission" date="2019-08" db="EMBL/GenBank/DDBJ databases">
        <title>Lewinella sp. strain SSH13 Genome sequencing and assembly.</title>
        <authorList>
            <person name="Kim I."/>
        </authorList>
    </citation>
    <scope>NUCLEOTIDE SEQUENCE [LARGE SCALE GENOMIC DNA]</scope>
    <source>
        <strain evidence="10 11">SSH13</strain>
    </source>
</reference>
<comment type="similarity">
    <text evidence="7">Belongs to the TonB-dependent receptor family.</text>
</comment>
<dbReference type="Pfam" id="PF13715">
    <property type="entry name" value="CarbopepD_reg_2"/>
    <property type="match status" value="1"/>
</dbReference>
<organism evidence="10 11">
    <name type="scientific">Neolewinella aurantiaca</name>
    <dbReference type="NCBI Taxonomy" id="2602767"/>
    <lineage>
        <taxon>Bacteria</taxon>
        <taxon>Pseudomonadati</taxon>
        <taxon>Bacteroidota</taxon>
        <taxon>Saprospiria</taxon>
        <taxon>Saprospirales</taxon>
        <taxon>Lewinellaceae</taxon>
        <taxon>Neolewinella</taxon>
    </lineage>
</organism>
<evidence type="ECO:0000256" key="7">
    <source>
        <dbReference type="PROSITE-ProRule" id="PRU01360"/>
    </source>
</evidence>
<name>A0A5C7FM80_9BACT</name>
<dbReference type="SUPFAM" id="SSF49464">
    <property type="entry name" value="Carboxypeptidase regulatory domain-like"/>
    <property type="match status" value="1"/>
</dbReference>
<dbReference type="Gene3D" id="2.170.130.10">
    <property type="entry name" value="TonB-dependent receptor, plug domain"/>
    <property type="match status" value="1"/>
</dbReference>
<dbReference type="Proteomes" id="UP000321907">
    <property type="component" value="Unassembled WGS sequence"/>
</dbReference>
<evidence type="ECO:0000259" key="9">
    <source>
        <dbReference type="Pfam" id="PF07715"/>
    </source>
</evidence>
<accession>A0A5C7FM80</accession>
<evidence type="ECO:0000313" key="10">
    <source>
        <dbReference type="EMBL" id="TXF91170.1"/>
    </source>
</evidence>
<dbReference type="GO" id="GO:0009279">
    <property type="term" value="C:cell outer membrane"/>
    <property type="evidence" value="ECO:0007669"/>
    <property type="project" value="UniProtKB-SubCell"/>
</dbReference>
<dbReference type="InterPro" id="IPR037066">
    <property type="entry name" value="Plug_dom_sf"/>
</dbReference>
<dbReference type="InterPro" id="IPR023996">
    <property type="entry name" value="TonB-dep_OMP_SusC/RagA"/>
</dbReference>
<evidence type="ECO:0000256" key="5">
    <source>
        <dbReference type="ARBA" id="ARBA00023136"/>
    </source>
</evidence>
<evidence type="ECO:0000256" key="1">
    <source>
        <dbReference type="ARBA" id="ARBA00004571"/>
    </source>
</evidence>
<dbReference type="NCBIfam" id="TIGR04056">
    <property type="entry name" value="OMP_RagA_SusC"/>
    <property type="match status" value="1"/>
</dbReference>
<gene>
    <name evidence="10" type="ORF">FUA23_02790</name>
</gene>
<proteinExistence type="inferred from homology"/>
<keyword evidence="2 7" id="KW-0813">Transport</keyword>
<evidence type="ECO:0000256" key="2">
    <source>
        <dbReference type="ARBA" id="ARBA00022448"/>
    </source>
</evidence>
<dbReference type="InterPro" id="IPR023997">
    <property type="entry name" value="TonB-dep_OMP_SusC/RagA_CS"/>
</dbReference>
<keyword evidence="8" id="KW-0732">Signal</keyword>
<dbReference type="RefSeq" id="WP_147929189.1">
    <property type="nucleotide sequence ID" value="NZ_VOXD01000003.1"/>
</dbReference>
<evidence type="ECO:0000313" key="11">
    <source>
        <dbReference type="Proteomes" id="UP000321907"/>
    </source>
</evidence>
<feature type="signal peptide" evidence="8">
    <location>
        <begin position="1"/>
        <end position="30"/>
    </location>
</feature>
<sequence length="1038" mass="114158">MKNFPLRGPRGRTFLLFTLLLSFSLQPLFAGSTDFRVITGTVTSAEDGETLIGVSVIVQGSNSGTVTDLDGKYSLDVPDGATLIFSYTGMSSQTIPVGSQTVIDVQLMPDAELLDEIVVIGYGSQKKSHLTGAVSKVKNENLDQIAVSRVDDALIGQVSGVNIQSTSAEAGQAPTITIRGVGSINASSGPAVVVDGIVVDASFLGNLDMNSVESFEILKDAASAAIYGSEGSNGVILITTKSGKEGKTKFNYETFFGRKEAFGSDAYRKDLDSWAAQELAATGELSDETLYAQAIVDVTGVSRDWQDVFFDGGNITSHSLSARGGTAKTKFSTNLRYLDDQGVVLDDNYTLYSLNLKMSTELTNRLKLGLSLTPSHSKLRRLPTSIHNVLRQSPWLPIYHTQETIDQFVDQDIYPNLQPGDYFYENHLVRLDFDGDGSTARPRTTGDANAFAQHTERQHYEYKTNLLSSAYLQYKIADGLVAKTSFGVTIEQRKRTRYDGVLYHAAGTSRALYNLQNRFSTRLISDNTLDYNKSVGAHEFGALAGLTIQERQRENSDITGIGYTNDLLRNLQGATSISEFLEVDITRRKVGYFFRANYAYDNRYLLNATFRRDGSSVFGLDSKWGNFPAVSAGWNAHNESFLSGSNLVSLLKLRVSYGLTGNENFNVGDDIVNTYPYLALLNSSNAIVDGGIENGVSALNVANELLQWEGNEEFSVGVDFGLLENRVSGSIDYYKRTSDNLLLENPVSYVTGFSGGIVNLGEVQNRGFEGELRTVNIAKQNFKWSSTFIASTNKNELLNFGESNGALVEDNFGRNSQWINLVGQPISAFYGYVVDREVPLEYINTPFHPINSSPEDVIVKDLNGDGIITDADKTVLGDPYPELVWSITNEFKLGNFDLSIMIQGSQGAEVRNIGDQYFFNWFGQATQDPQQLVEDGLISDISFIQEKVLTNEVIQPAGYFSLRNVNLGYNFTSNQLSRFKIGGLRLYVSGQNLIYKTSDRYNGFNPEFIEDDNPRAYGSQRGGSPLFRTMSAGLNINF</sequence>
<protein>
    <submittedName>
        <fullName evidence="10">TonB-dependent receptor</fullName>
    </submittedName>
</protein>
<feature type="domain" description="TonB-dependent receptor plug" evidence="9">
    <location>
        <begin position="127"/>
        <end position="235"/>
    </location>
</feature>
<dbReference type="OrthoDB" id="9768177at2"/>
<dbReference type="InterPro" id="IPR012910">
    <property type="entry name" value="Plug_dom"/>
</dbReference>
<keyword evidence="10" id="KW-0675">Receptor</keyword>
<keyword evidence="11" id="KW-1185">Reference proteome</keyword>
<dbReference type="Gene3D" id="2.40.170.20">
    <property type="entry name" value="TonB-dependent receptor, beta-barrel domain"/>
    <property type="match status" value="1"/>
</dbReference>
<keyword evidence="3 7" id="KW-1134">Transmembrane beta strand</keyword>
<evidence type="ECO:0000256" key="3">
    <source>
        <dbReference type="ARBA" id="ARBA00022452"/>
    </source>
</evidence>
<evidence type="ECO:0000256" key="6">
    <source>
        <dbReference type="ARBA" id="ARBA00023237"/>
    </source>
</evidence>